<keyword evidence="2" id="KW-1185">Reference proteome</keyword>
<dbReference type="Proteomes" id="UP000502065">
    <property type="component" value="Chromosome"/>
</dbReference>
<dbReference type="AlphaFoldDB" id="A0AAE7B4Z2"/>
<protein>
    <submittedName>
        <fullName evidence="1">Uncharacterized protein</fullName>
    </submittedName>
</protein>
<proteinExistence type="predicted"/>
<accession>A0AAE7B4Z2</accession>
<evidence type="ECO:0000313" key="1">
    <source>
        <dbReference type="EMBL" id="QKE25849.1"/>
    </source>
</evidence>
<dbReference type="EMBL" id="CP030944">
    <property type="protein sequence ID" value="QKE25849.1"/>
    <property type="molecule type" value="Genomic_DNA"/>
</dbReference>
<dbReference type="RefSeq" id="WP_129095106.1">
    <property type="nucleotide sequence ID" value="NZ_CBCSAE010000002.1"/>
</dbReference>
<evidence type="ECO:0000313" key="2">
    <source>
        <dbReference type="Proteomes" id="UP000502065"/>
    </source>
</evidence>
<dbReference type="KEGG" id="aaqi:AAQM_1093"/>
<sequence>MKKIVIISSLTLTLFASDGYVPLSNLSDKQKEEYNFIDKNNVINLEENNSYEKVEKVQAFEEKKELKKEPTKTDEEFIEDYKKQNILKDEKKESSTFFSQDFSITPKLSYSYLTVDGYYPHKVRPEDRKNIIIPELLIRYKNHILKYEQIKVKTYFEKVIIGDNDFDMKTSWQKLAYLYQYNENVNFGLAYNIYKSDSNVYYNTLTIPYEEREKFASLEVNFKNQENNLLAEYGISYGKNHEIDYSYEYYLTLGYKLLDNDKLIFNAGYKNKTISIEDLKFKYEGPVIGISSTF</sequence>
<reference evidence="1 2" key="1">
    <citation type="submission" date="2018-07" db="EMBL/GenBank/DDBJ databases">
        <title>Identification of phenol metabolism pathways in Arcobacter.</title>
        <authorList>
            <person name="Miller W.G."/>
            <person name="Yee E."/>
            <person name="Bono J.L."/>
        </authorList>
    </citation>
    <scope>NUCLEOTIDE SEQUENCE [LARGE SCALE GENOMIC DNA]</scope>
    <source>
        <strain evidence="1 2">W63</strain>
    </source>
</reference>
<organism evidence="1 2">
    <name type="scientific">Arcobacter aquimarinus</name>
    <dbReference type="NCBI Taxonomy" id="1315211"/>
    <lineage>
        <taxon>Bacteria</taxon>
        <taxon>Pseudomonadati</taxon>
        <taxon>Campylobacterota</taxon>
        <taxon>Epsilonproteobacteria</taxon>
        <taxon>Campylobacterales</taxon>
        <taxon>Arcobacteraceae</taxon>
        <taxon>Arcobacter</taxon>
    </lineage>
</organism>
<name>A0AAE7B4Z2_9BACT</name>
<gene>
    <name evidence="1" type="ORF">AAQM_1093</name>
</gene>